<feature type="region of interest" description="Disordered" evidence="1">
    <location>
        <begin position="65"/>
        <end position="91"/>
    </location>
</feature>
<accession>A0A919NEL6</accession>
<reference evidence="2" key="1">
    <citation type="submission" date="2021-01" db="EMBL/GenBank/DDBJ databases">
        <title>Whole genome shotgun sequence of Actinoplanes siamensis NBRC 109076.</title>
        <authorList>
            <person name="Komaki H."/>
            <person name="Tamura T."/>
        </authorList>
    </citation>
    <scope>NUCLEOTIDE SEQUENCE</scope>
    <source>
        <strain evidence="2">NBRC 109076</strain>
    </source>
</reference>
<dbReference type="Proteomes" id="UP000629619">
    <property type="component" value="Unassembled WGS sequence"/>
</dbReference>
<sequence length="91" mass="9743">MSVFLSAGVREQLDFAQAQLDRHVAPSADGICAVCGEEDPCSPRRVALRVFGRYGCLPRRWPGASRPEAVGTPKAWSGWLQASSGVEDPTG</sequence>
<proteinExistence type="predicted"/>
<evidence type="ECO:0000256" key="1">
    <source>
        <dbReference type="SAM" id="MobiDB-lite"/>
    </source>
</evidence>
<organism evidence="2 3">
    <name type="scientific">Actinoplanes siamensis</name>
    <dbReference type="NCBI Taxonomy" id="1223317"/>
    <lineage>
        <taxon>Bacteria</taxon>
        <taxon>Bacillati</taxon>
        <taxon>Actinomycetota</taxon>
        <taxon>Actinomycetes</taxon>
        <taxon>Micromonosporales</taxon>
        <taxon>Micromonosporaceae</taxon>
        <taxon>Actinoplanes</taxon>
    </lineage>
</organism>
<dbReference type="AlphaFoldDB" id="A0A919NEL6"/>
<evidence type="ECO:0000313" key="3">
    <source>
        <dbReference type="Proteomes" id="UP000629619"/>
    </source>
</evidence>
<comment type="caution">
    <text evidence="2">The sequence shown here is derived from an EMBL/GenBank/DDBJ whole genome shotgun (WGS) entry which is preliminary data.</text>
</comment>
<name>A0A919NEL6_9ACTN</name>
<keyword evidence="3" id="KW-1185">Reference proteome</keyword>
<gene>
    <name evidence="2" type="ORF">Asi03nite_73460</name>
</gene>
<evidence type="ECO:0000313" key="2">
    <source>
        <dbReference type="EMBL" id="GIF09808.1"/>
    </source>
</evidence>
<dbReference type="EMBL" id="BOMW01000103">
    <property type="protein sequence ID" value="GIF09808.1"/>
    <property type="molecule type" value="Genomic_DNA"/>
</dbReference>
<dbReference type="RefSeq" id="WP_203685091.1">
    <property type="nucleotide sequence ID" value="NZ_BOMW01000103.1"/>
</dbReference>
<protein>
    <submittedName>
        <fullName evidence="2">Uncharacterized protein</fullName>
    </submittedName>
</protein>